<keyword evidence="2" id="KW-1185">Reference proteome</keyword>
<organism evidence="1 2">
    <name type="scientific">Araneus ventricosus</name>
    <name type="common">Orbweaver spider</name>
    <name type="synonym">Epeira ventricosa</name>
    <dbReference type="NCBI Taxonomy" id="182803"/>
    <lineage>
        <taxon>Eukaryota</taxon>
        <taxon>Metazoa</taxon>
        <taxon>Ecdysozoa</taxon>
        <taxon>Arthropoda</taxon>
        <taxon>Chelicerata</taxon>
        <taxon>Arachnida</taxon>
        <taxon>Araneae</taxon>
        <taxon>Araneomorphae</taxon>
        <taxon>Entelegynae</taxon>
        <taxon>Araneoidea</taxon>
        <taxon>Araneidae</taxon>
        <taxon>Araneus</taxon>
    </lineage>
</organism>
<dbReference type="AlphaFoldDB" id="A0A4Y2N708"/>
<dbReference type="EMBL" id="BGPR01008405">
    <property type="protein sequence ID" value="GBN33616.1"/>
    <property type="molecule type" value="Genomic_DNA"/>
</dbReference>
<dbReference type="OrthoDB" id="6431449at2759"/>
<dbReference type="PANTHER" id="PTHR47642:SF7">
    <property type="entry name" value="ATP-DEPENDENT DNA HELICASE PIF1"/>
    <property type="match status" value="1"/>
</dbReference>
<accession>A0A4Y2N708</accession>
<dbReference type="PANTHER" id="PTHR47642">
    <property type="entry name" value="ATP-DEPENDENT DNA HELICASE"/>
    <property type="match status" value="1"/>
</dbReference>
<reference evidence="1 2" key="1">
    <citation type="journal article" date="2019" name="Sci. Rep.">
        <title>Orb-weaving spider Araneus ventricosus genome elucidates the spidroin gene catalogue.</title>
        <authorList>
            <person name="Kono N."/>
            <person name="Nakamura H."/>
            <person name="Ohtoshi R."/>
            <person name="Moran D.A.P."/>
            <person name="Shinohara A."/>
            <person name="Yoshida Y."/>
            <person name="Fujiwara M."/>
            <person name="Mori M."/>
            <person name="Tomita M."/>
            <person name="Arakawa K."/>
        </authorList>
    </citation>
    <scope>NUCLEOTIDE SEQUENCE [LARGE SCALE GENOMIC DNA]</scope>
</reference>
<sequence length="240" mass="28028">MDIQPCGSNESIAYYIAKYMSKSEPVELDPGIGRAIQLIRREKCNISCRLFKICMRIMKERQVSACECVYRLRHLNLQESSRNCVFLDTRKPEQRYKVLKLDESGRANGYHSNIFEKDERRPTEHPGNSVNLLEFAMRFRTTTPRGTIVVKKILIKTPSKQKHRKKGRVITLTDNTKMSVRNALAVVRSAADNENCFYSLICQYKPFRNETELSENYITARDALLANWKMHSIRCMPYKY</sequence>
<name>A0A4Y2N708_ARAVE</name>
<dbReference type="InterPro" id="IPR051055">
    <property type="entry name" value="PIF1_helicase"/>
</dbReference>
<comment type="caution">
    <text evidence="1">The sequence shown here is derived from an EMBL/GenBank/DDBJ whole genome shotgun (WGS) entry which is preliminary data.</text>
</comment>
<dbReference type="Proteomes" id="UP000499080">
    <property type="component" value="Unassembled WGS sequence"/>
</dbReference>
<evidence type="ECO:0000313" key="1">
    <source>
        <dbReference type="EMBL" id="GBN33616.1"/>
    </source>
</evidence>
<gene>
    <name evidence="1" type="ORF">AVEN_59459_1</name>
</gene>
<protein>
    <submittedName>
        <fullName evidence="1">Uncharacterized protein</fullName>
    </submittedName>
</protein>
<proteinExistence type="predicted"/>
<evidence type="ECO:0000313" key="2">
    <source>
        <dbReference type="Proteomes" id="UP000499080"/>
    </source>
</evidence>